<dbReference type="Proteomes" id="UP000249341">
    <property type="component" value="Unassembled WGS sequence"/>
</dbReference>
<dbReference type="PANTHER" id="PTHR44757">
    <property type="entry name" value="DIGUANYLATE CYCLASE DGCP"/>
    <property type="match status" value="1"/>
</dbReference>
<dbReference type="OrthoDB" id="3307592at2"/>
<feature type="transmembrane region" description="Helical" evidence="2">
    <location>
        <begin position="107"/>
        <end position="131"/>
    </location>
</feature>
<proteinExistence type="predicted"/>
<dbReference type="Pfam" id="PF00563">
    <property type="entry name" value="EAL"/>
    <property type="match status" value="1"/>
</dbReference>
<dbReference type="Pfam" id="PF00990">
    <property type="entry name" value="GGDEF"/>
    <property type="match status" value="1"/>
</dbReference>
<feature type="transmembrane region" description="Helical" evidence="2">
    <location>
        <begin position="12"/>
        <end position="31"/>
    </location>
</feature>
<dbReference type="SUPFAM" id="SSF54593">
    <property type="entry name" value="Glyoxalase/Bleomycin resistance protein/Dihydroxybiphenyl dioxygenase"/>
    <property type="match status" value="1"/>
</dbReference>
<dbReference type="SMART" id="SM00267">
    <property type="entry name" value="GGDEF"/>
    <property type="match status" value="1"/>
</dbReference>
<dbReference type="InterPro" id="IPR001633">
    <property type="entry name" value="EAL_dom"/>
</dbReference>
<dbReference type="NCBIfam" id="TIGR00254">
    <property type="entry name" value="GGDEF"/>
    <property type="match status" value="1"/>
</dbReference>
<dbReference type="InterPro" id="IPR000160">
    <property type="entry name" value="GGDEF_dom"/>
</dbReference>
<dbReference type="InterPro" id="IPR004360">
    <property type="entry name" value="Glyas_Fos-R_dOase_dom"/>
</dbReference>
<evidence type="ECO:0000259" key="5">
    <source>
        <dbReference type="PROSITE" id="PS51819"/>
    </source>
</evidence>
<dbReference type="SUPFAM" id="SSF141868">
    <property type="entry name" value="EAL domain-like"/>
    <property type="match status" value="1"/>
</dbReference>
<feature type="transmembrane region" description="Helical" evidence="2">
    <location>
        <begin position="69"/>
        <end position="87"/>
    </location>
</feature>
<dbReference type="Gene3D" id="3.20.20.450">
    <property type="entry name" value="EAL domain"/>
    <property type="match status" value="1"/>
</dbReference>
<feature type="domain" description="EAL" evidence="3">
    <location>
        <begin position="502"/>
        <end position="764"/>
    </location>
</feature>
<feature type="domain" description="GGDEF" evidence="4">
    <location>
        <begin position="365"/>
        <end position="493"/>
    </location>
</feature>
<dbReference type="InterPro" id="IPR029787">
    <property type="entry name" value="Nucleotide_cyclase"/>
</dbReference>
<dbReference type="AlphaFoldDB" id="A0A327ZFH2"/>
<dbReference type="InterPro" id="IPR035919">
    <property type="entry name" value="EAL_sf"/>
</dbReference>
<dbReference type="SUPFAM" id="SSF55073">
    <property type="entry name" value="Nucleotide cyclase"/>
    <property type="match status" value="1"/>
</dbReference>
<keyword evidence="2" id="KW-0812">Transmembrane</keyword>
<evidence type="ECO:0000259" key="4">
    <source>
        <dbReference type="PROSITE" id="PS50887"/>
    </source>
</evidence>
<name>A0A327ZFH2_9ACTN</name>
<protein>
    <submittedName>
        <fullName evidence="6">Diguanylate cyclase (GGDEF)-like protein</fullName>
    </submittedName>
</protein>
<organism evidence="6 7">
    <name type="scientific">Actinoplanes lutulentus</name>
    <dbReference type="NCBI Taxonomy" id="1287878"/>
    <lineage>
        <taxon>Bacteria</taxon>
        <taxon>Bacillati</taxon>
        <taxon>Actinomycetota</taxon>
        <taxon>Actinomycetes</taxon>
        <taxon>Micromonosporales</taxon>
        <taxon>Micromonosporaceae</taxon>
        <taxon>Actinoplanes</taxon>
    </lineage>
</organism>
<keyword evidence="2" id="KW-1133">Transmembrane helix</keyword>
<dbReference type="CDD" id="cd01948">
    <property type="entry name" value="EAL"/>
    <property type="match status" value="1"/>
</dbReference>
<comment type="caution">
    <text evidence="6">The sequence shown here is derived from an EMBL/GenBank/DDBJ whole genome shotgun (WGS) entry which is preliminary data.</text>
</comment>
<dbReference type="CDD" id="cd07263">
    <property type="entry name" value="VOC_like"/>
    <property type="match status" value="1"/>
</dbReference>
<dbReference type="RefSeq" id="WP_111649019.1">
    <property type="nucleotide sequence ID" value="NZ_JACHWI010000001.1"/>
</dbReference>
<dbReference type="PANTHER" id="PTHR44757:SF2">
    <property type="entry name" value="BIOFILM ARCHITECTURE MAINTENANCE PROTEIN MBAA"/>
    <property type="match status" value="1"/>
</dbReference>
<feature type="region of interest" description="Disordered" evidence="1">
    <location>
        <begin position="915"/>
        <end position="935"/>
    </location>
</feature>
<gene>
    <name evidence="6" type="ORF">B0I29_104375</name>
</gene>
<feature type="transmembrane region" description="Helical" evidence="2">
    <location>
        <begin position="271"/>
        <end position="290"/>
    </location>
</feature>
<dbReference type="InterPro" id="IPR037523">
    <property type="entry name" value="VOC_core"/>
</dbReference>
<dbReference type="EMBL" id="QLMJ01000004">
    <property type="protein sequence ID" value="RAK39836.1"/>
    <property type="molecule type" value="Genomic_DNA"/>
</dbReference>
<dbReference type="InterPro" id="IPR043128">
    <property type="entry name" value="Rev_trsase/Diguanyl_cyclase"/>
</dbReference>
<dbReference type="PROSITE" id="PS50883">
    <property type="entry name" value="EAL"/>
    <property type="match status" value="1"/>
</dbReference>
<dbReference type="SMART" id="SM00052">
    <property type="entry name" value="EAL"/>
    <property type="match status" value="1"/>
</dbReference>
<evidence type="ECO:0000256" key="2">
    <source>
        <dbReference type="SAM" id="Phobius"/>
    </source>
</evidence>
<feature type="transmembrane region" description="Helical" evidence="2">
    <location>
        <begin position="143"/>
        <end position="162"/>
    </location>
</feature>
<evidence type="ECO:0000256" key="1">
    <source>
        <dbReference type="SAM" id="MobiDB-lite"/>
    </source>
</evidence>
<evidence type="ECO:0000259" key="3">
    <source>
        <dbReference type="PROSITE" id="PS50883"/>
    </source>
</evidence>
<feature type="transmembrane region" description="Helical" evidence="2">
    <location>
        <begin position="201"/>
        <end position="226"/>
    </location>
</feature>
<feature type="domain" description="VOC" evidence="5">
    <location>
        <begin position="800"/>
        <end position="930"/>
    </location>
</feature>
<reference evidence="6 7" key="1">
    <citation type="submission" date="2018-06" db="EMBL/GenBank/DDBJ databases">
        <title>Genomic Encyclopedia of Type Strains, Phase III (KMG-III): the genomes of soil and plant-associated and newly described type strains.</title>
        <authorList>
            <person name="Whitman W."/>
        </authorList>
    </citation>
    <scope>NUCLEOTIDE SEQUENCE [LARGE SCALE GENOMIC DNA]</scope>
    <source>
        <strain evidence="6 7">CGMCC 4.7090</strain>
    </source>
</reference>
<sequence>MTREAPQLTAHRTATAVAVAGTLWCVAYLTTGFSIEAVAYVFVPIGAAIATASVYDLTRRTRTPQARGFWRGILIALVSITVGYAWLAVDMLTHADQARTRSMPAPAAAFAGVGFLIAIWALGRVPVVAAGGVERWRMLLDRTIAFLGCAAVVWYVGLAPMLSAREPWSTQATLLVGLGFLVAVGAATKVSYIAGGPVDRVAIRFIAAAGGVPAGVVAVLAVQFGYIASVPAQAIVMPLAPILITLGVAAQGRADRGLRRDEDHVGTLLPYLAMILVDVPLIAVALGAPLRWPVRVVLIAAVVVTVLVMIRQYVAYQDNARLLRIARVQEERLQYEVSHDGLTGLANRALFRDHLTTALAESATGPVSVLLIDLDDFKTVNDLLGHGVGDRLLVSVARLLQAEVKDNGLSVRVGGDEFAVVLTEAGAGPEELAGRLLAALAYPISEHRLLVQASIGIAVAVPGETVDVVLRNADVAMYTAKQQGKAGFVRYVDGMGEPVLAHMQLGGELRRALDHDEFRVVYQPIVRLDGNRVIGVEALVRWHHPTRGVVSPAEFIPAAERTGLIVPLGLFVLRETCRQAVAWLDEFGPDALKEAGLNVSARQLHDPDFVSDVAGVLADSGLPCERLVLEVTESAVLRGQQVSRALYELDRMGIRLALDDFGTGESSLSLLRAFPAAIVKLDKSFVDGIEIDDGLPAAADARQAVARAVIQLAHALGLDTVAEGIESPEQVTALRELGYTLGQGFHLAEPMPAEGVSRLLARQQAAAAGSSSFGQAAGPVVFLSLRRSHPMSEERVMITKLNVTSIYVLDKDEALEFYVGKLGLEKGNDVQQGSYRWLTVRVPGDAGTEISLEQPGAPLHDEATAEQLRELMAKGALTGLVLNSDDVRGLFESLKASGFTDFTQEPADHFYGTDMGLRDPSGNPIRILQQGNPTP</sequence>
<feature type="transmembrane region" description="Helical" evidence="2">
    <location>
        <begin position="174"/>
        <end position="194"/>
    </location>
</feature>
<accession>A0A327ZFH2</accession>
<dbReference type="Pfam" id="PF00903">
    <property type="entry name" value="Glyoxalase"/>
    <property type="match status" value="1"/>
</dbReference>
<dbReference type="Gene3D" id="3.10.180.10">
    <property type="entry name" value="2,3-Dihydroxybiphenyl 1,2-Dioxygenase, domain 1"/>
    <property type="match status" value="1"/>
</dbReference>
<keyword evidence="2" id="KW-0472">Membrane</keyword>
<dbReference type="PROSITE" id="PS50887">
    <property type="entry name" value="GGDEF"/>
    <property type="match status" value="1"/>
</dbReference>
<feature type="transmembrane region" description="Helical" evidence="2">
    <location>
        <begin position="37"/>
        <end position="57"/>
    </location>
</feature>
<dbReference type="InterPro" id="IPR029068">
    <property type="entry name" value="Glyas_Bleomycin-R_OHBP_Dase"/>
</dbReference>
<dbReference type="InterPro" id="IPR052155">
    <property type="entry name" value="Biofilm_reg_signaling"/>
</dbReference>
<evidence type="ECO:0000313" key="6">
    <source>
        <dbReference type="EMBL" id="RAK39836.1"/>
    </source>
</evidence>
<dbReference type="Gene3D" id="3.30.70.270">
    <property type="match status" value="1"/>
</dbReference>
<dbReference type="PROSITE" id="PS51819">
    <property type="entry name" value="VOC"/>
    <property type="match status" value="1"/>
</dbReference>
<dbReference type="CDD" id="cd01949">
    <property type="entry name" value="GGDEF"/>
    <property type="match status" value="1"/>
</dbReference>
<evidence type="ECO:0000313" key="7">
    <source>
        <dbReference type="Proteomes" id="UP000249341"/>
    </source>
</evidence>
<keyword evidence="7" id="KW-1185">Reference proteome</keyword>
<feature type="transmembrane region" description="Helical" evidence="2">
    <location>
        <begin position="296"/>
        <end position="314"/>
    </location>
</feature>